<sequence>MKKPKIKSLMLRIWMTFTIMILIIICCISFLYMFVFRAFDEKAKIEDLKVAHNMLLKNDNFNEPLRFDKLRNLREIQNLVVTIDNNETKVMDINQPPNQPRPEQSDERNWMISFTKYAESGQKQFKEYYDNKKFFFIISSIKNQQSGKSYLITYMPYFADNSILYNVIIIGIIFIIIAFFTSKLVASYISRPLKELENYTRRISNKQWGEPIKVKSNDEIGSLADSMNVMQKKLKYADENEKLFLQSISHDLKTPVMVIMGHAEAIIDGIYIDSVEKTAEIIRDEALNLEKRIKEILYFNTLEYMLENNVENESVDLGQVVNNMIDRFNVLKNDIHWELDIHKSLVWGDMEKIQVSIENILDNALRYAKTTIKISLKNKNGFSTLEIYNDGNSIKNEDMERIFDNMYKDKTGNFGMGLAISKKIIDFYGGDIKAVNREKGVSFIIKYPIKGNH</sequence>
<dbReference type="CDD" id="cd06225">
    <property type="entry name" value="HAMP"/>
    <property type="match status" value="1"/>
</dbReference>
<evidence type="ECO:0000313" key="17">
    <source>
        <dbReference type="EMBL" id="EDK33402.1"/>
    </source>
</evidence>
<feature type="transmembrane region" description="Helical" evidence="14">
    <location>
        <begin position="163"/>
        <end position="186"/>
    </location>
</feature>
<dbReference type="SMART" id="SM00387">
    <property type="entry name" value="HATPase_c"/>
    <property type="match status" value="1"/>
</dbReference>
<keyword evidence="12" id="KW-0902">Two-component regulatory system</keyword>
<dbReference type="PROSITE" id="PS50885">
    <property type="entry name" value="HAMP"/>
    <property type="match status" value="1"/>
</dbReference>
<evidence type="ECO:0000256" key="3">
    <source>
        <dbReference type="ARBA" id="ARBA00012438"/>
    </source>
</evidence>
<evidence type="ECO:0000256" key="13">
    <source>
        <dbReference type="ARBA" id="ARBA00023136"/>
    </source>
</evidence>
<dbReference type="InterPro" id="IPR036097">
    <property type="entry name" value="HisK_dim/P_sf"/>
</dbReference>
<keyword evidence="11 14" id="KW-1133">Transmembrane helix</keyword>
<dbReference type="Proteomes" id="UP000002411">
    <property type="component" value="Chromosome"/>
</dbReference>
<keyword evidence="9 17" id="KW-0418">Kinase</keyword>
<dbReference type="EMBL" id="CP000673">
    <property type="protein sequence ID" value="EDK33402.1"/>
    <property type="molecule type" value="Genomic_DNA"/>
</dbReference>
<dbReference type="GO" id="GO:0005886">
    <property type="term" value="C:plasma membrane"/>
    <property type="evidence" value="ECO:0007669"/>
    <property type="project" value="UniProtKB-SubCell"/>
</dbReference>
<evidence type="ECO:0000256" key="5">
    <source>
        <dbReference type="ARBA" id="ARBA00022553"/>
    </source>
</evidence>
<dbReference type="eggNOG" id="COG2205">
    <property type="taxonomic scope" value="Bacteria"/>
</dbReference>
<dbReference type="PANTHER" id="PTHR45528:SF1">
    <property type="entry name" value="SENSOR HISTIDINE KINASE CPXA"/>
    <property type="match status" value="1"/>
</dbReference>
<keyword evidence="7 14" id="KW-0812">Transmembrane</keyword>
<dbReference type="InterPro" id="IPR003661">
    <property type="entry name" value="HisK_dim/P_dom"/>
</dbReference>
<dbReference type="GO" id="GO:0000155">
    <property type="term" value="F:phosphorelay sensor kinase activity"/>
    <property type="evidence" value="ECO:0007669"/>
    <property type="project" value="InterPro"/>
</dbReference>
<evidence type="ECO:0000256" key="14">
    <source>
        <dbReference type="SAM" id="Phobius"/>
    </source>
</evidence>
<dbReference type="InterPro" id="IPR004358">
    <property type="entry name" value="Sig_transdc_His_kin-like_C"/>
</dbReference>
<dbReference type="InterPro" id="IPR003594">
    <property type="entry name" value="HATPase_dom"/>
</dbReference>
<dbReference type="PROSITE" id="PS50109">
    <property type="entry name" value="HIS_KIN"/>
    <property type="match status" value="1"/>
</dbReference>
<keyword evidence="4" id="KW-1003">Cell membrane</keyword>
<evidence type="ECO:0000256" key="9">
    <source>
        <dbReference type="ARBA" id="ARBA00022777"/>
    </source>
</evidence>
<dbReference type="SUPFAM" id="SSF47384">
    <property type="entry name" value="Homodimeric domain of signal transducing histidine kinase"/>
    <property type="match status" value="1"/>
</dbReference>
<dbReference type="GO" id="GO:0005524">
    <property type="term" value="F:ATP binding"/>
    <property type="evidence" value="ECO:0007669"/>
    <property type="project" value="UniProtKB-KW"/>
</dbReference>
<evidence type="ECO:0000256" key="2">
    <source>
        <dbReference type="ARBA" id="ARBA00004651"/>
    </source>
</evidence>
<dbReference type="KEGG" id="ckl:CKL_1360"/>
<evidence type="ECO:0000256" key="4">
    <source>
        <dbReference type="ARBA" id="ARBA00022475"/>
    </source>
</evidence>
<evidence type="ECO:0000256" key="10">
    <source>
        <dbReference type="ARBA" id="ARBA00022840"/>
    </source>
</evidence>
<dbReference type="SUPFAM" id="SSF55874">
    <property type="entry name" value="ATPase domain of HSP90 chaperone/DNA topoisomerase II/histidine kinase"/>
    <property type="match status" value="1"/>
</dbReference>
<keyword evidence="18" id="KW-1185">Reference proteome</keyword>
<dbReference type="SMART" id="SM00304">
    <property type="entry name" value="HAMP"/>
    <property type="match status" value="1"/>
</dbReference>
<feature type="domain" description="Histidine kinase" evidence="15">
    <location>
        <begin position="247"/>
        <end position="451"/>
    </location>
</feature>
<evidence type="ECO:0000256" key="12">
    <source>
        <dbReference type="ARBA" id="ARBA00023012"/>
    </source>
</evidence>
<keyword evidence="6" id="KW-0808">Transferase</keyword>
<reference evidence="17 18" key="1">
    <citation type="journal article" date="2008" name="Proc. Natl. Acad. Sci. U.S.A.">
        <title>The genome of Clostridium kluyveri, a strict anaerobe with unique metabolic features.</title>
        <authorList>
            <person name="Seedorf H."/>
            <person name="Fricke W.F."/>
            <person name="Veith B."/>
            <person name="Brueggemann H."/>
            <person name="Liesegang H."/>
            <person name="Strittmatter A."/>
            <person name="Miethke M."/>
            <person name="Buckel W."/>
            <person name="Hinderberger J."/>
            <person name="Li F."/>
            <person name="Hagemeier C."/>
            <person name="Thauer R.K."/>
            <person name="Gottschalk G."/>
        </authorList>
    </citation>
    <scope>NUCLEOTIDE SEQUENCE [LARGE SCALE GENOMIC DNA]</scope>
    <source>
        <strain evidence="18">ATCC 8527 / DSM 555 / NCIMB 10680</strain>
    </source>
</reference>
<dbReference type="Pfam" id="PF02518">
    <property type="entry name" value="HATPase_c"/>
    <property type="match status" value="1"/>
</dbReference>
<dbReference type="InterPro" id="IPR005467">
    <property type="entry name" value="His_kinase_dom"/>
</dbReference>
<dbReference type="Pfam" id="PF00512">
    <property type="entry name" value="HisKA"/>
    <property type="match status" value="1"/>
</dbReference>
<protein>
    <recommendedName>
        <fullName evidence="3">histidine kinase</fullName>
        <ecNumber evidence="3">2.7.13.3</ecNumber>
    </recommendedName>
</protein>
<evidence type="ECO:0000256" key="8">
    <source>
        <dbReference type="ARBA" id="ARBA00022741"/>
    </source>
</evidence>
<evidence type="ECO:0000256" key="11">
    <source>
        <dbReference type="ARBA" id="ARBA00022989"/>
    </source>
</evidence>
<evidence type="ECO:0000259" key="15">
    <source>
        <dbReference type="PROSITE" id="PS50109"/>
    </source>
</evidence>
<dbReference type="eggNOG" id="COG2770">
    <property type="taxonomic scope" value="Bacteria"/>
</dbReference>
<dbReference type="EC" id="2.7.13.3" evidence="3"/>
<dbReference type="Gene3D" id="6.10.340.10">
    <property type="match status" value="1"/>
</dbReference>
<dbReference type="Gene3D" id="3.30.565.10">
    <property type="entry name" value="Histidine kinase-like ATPase, C-terminal domain"/>
    <property type="match status" value="1"/>
</dbReference>
<keyword evidence="10" id="KW-0067">ATP-binding</keyword>
<dbReference type="PRINTS" id="PR00344">
    <property type="entry name" value="BCTRLSENSOR"/>
</dbReference>
<dbReference type="InterPro" id="IPR050398">
    <property type="entry name" value="HssS/ArlS-like"/>
</dbReference>
<keyword evidence="8" id="KW-0547">Nucleotide-binding</keyword>
<evidence type="ECO:0000256" key="1">
    <source>
        <dbReference type="ARBA" id="ARBA00000085"/>
    </source>
</evidence>
<gene>
    <name evidence="17" type="ordered locus">CKL_1360</name>
</gene>
<keyword evidence="5" id="KW-0597">Phosphoprotein</keyword>
<dbReference type="RefSeq" id="WP_012101749.1">
    <property type="nucleotide sequence ID" value="NC_009706.1"/>
</dbReference>
<evidence type="ECO:0000256" key="7">
    <source>
        <dbReference type="ARBA" id="ARBA00022692"/>
    </source>
</evidence>
<dbReference type="STRING" id="431943.CKL_1360"/>
<feature type="transmembrane region" description="Helical" evidence="14">
    <location>
        <begin position="12"/>
        <end position="35"/>
    </location>
</feature>
<proteinExistence type="predicted"/>
<evidence type="ECO:0000259" key="16">
    <source>
        <dbReference type="PROSITE" id="PS50885"/>
    </source>
</evidence>
<dbReference type="PANTHER" id="PTHR45528">
    <property type="entry name" value="SENSOR HISTIDINE KINASE CPXA"/>
    <property type="match status" value="1"/>
</dbReference>
<dbReference type="Pfam" id="PF00672">
    <property type="entry name" value="HAMP"/>
    <property type="match status" value="1"/>
</dbReference>
<feature type="domain" description="HAMP" evidence="16">
    <location>
        <begin position="187"/>
        <end position="239"/>
    </location>
</feature>
<dbReference type="SMART" id="SM00388">
    <property type="entry name" value="HisKA"/>
    <property type="match status" value="1"/>
</dbReference>
<accession>A5N7X1</accession>
<comment type="subcellular location">
    <subcellularLocation>
        <location evidence="2">Cell membrane</location>
        <topology evidence="2">Multi-pass membrane protein</topology>
    </subcellularLocation>
</comment>
<dbReference type="InterPro" id="IPR036890">
    <property type="entry name" value="HATPase_C_sf"/>
</dbReference>
<evidence type="ECO:0000313" key="18">
    <source>
        <dbReference type="Proteomes" id="UP000002411"/>
    </source>
</evidence>
<organism evidence="17 18">
    <name type="scientific">Clostridium kluyveri (strain ATCC 8527 / DSM 555 / NBRC 12016 / NCIMB 10680 / K1)</name>
    <dbReference type="NCBI Taxonomy" id="431943"/>
    <lineage>
        <taxon>Bacteria</taxon>
        <taxon>Bacillati</taxon>
        <taxon>Bacillota</taxon>
        <taxon>Clostridia</taxon>
        <taxon>Eubacteriales</taxon>
        <taxon>Clostridiaceae</taxon>
        <taxon>Clostridium</taxon>
    </lineage>
</organism>
<dbReference type="SUPFAM" id="SSF158472">
    <property type="entry name" value="HAMP domain-like"/>
    <property type="match status" value="1"/>
</dbReference>
<dbReference type="AlphaFoldDB" id="A5N7X1"/>
<dbReference type="Gene3D" id="1.10.287.130">
    <property type="match status" value="1"/>
</dbReference>
<comment type="catalytic activity">
    <reaction evidence="1">
        <text>ATP + protein L-histidine = ADP + protein N-phospho-L-histidine.</text>
        <dbReference type="EC" id="2.7.13.3"/>
    </reaction>
</comment>
<dbReference type="InterPro" id="IPR003660">
    <property type="entry name" value="HAMP_dom"/>
</dbReference>
<dbReference type="CDD" id="cd00082">
    <property type="entry name" value="HisKA"/>
    <property type="match status" value="1"/>
</dbReference>
<evidence type="ECO:0000256" key="6">
    <source>
        <dbReference type="ARBA" id="ARBA00022679"/>
    </source>
</evidence>
<dbReference type="HOGENOM" id="CLU_000445_89_6_9"/>
<keyword evidence="13 14" id="KW-0472">Membrane</keyword>
<name>A5N7X1_CLOK5</name>